<keyword evidence="2" id="KW-1185">Reference proteome</keyword>
<dbReference type="Proteomes" id="UP000635565">
    <property type="component" value="Unassembled WGS sequence"/>
</dbReference>
<comment type="caution">
    <text evidence="1">The sequence shown here is derived from an EMBL/GenBank/DDBJ whole genome shotgun (WGS) entry which is preliminary data.</text>
</comment>
<proteinExistence type="predicted"/>
<dbReference type="RefSeq" id="WP_201362485.1">
    <property type="nucleotide sequence ID" value="NZ_BNJJ01000007.1"/>
</dbReference>
<name>A0ABQ3VFA9_9CHLR</name>
<accession>A0ABQ3VFA9</accession>
<dbReference type="EMBL" id="BNJJ01000007">
    <property type="protein sequence ID" value="GHO84857.1"/>
    <property type="molecule type" value="Genomic_DNA"/>
</dbReference>
<sequence>MFAEEFVVVDATSPLWNAMRPFLDIALRIEQQDDSYSWHGWNKASINAFLQKLPSHCSLMLGVWQVDAAQEQETLWLGCICEVLNGAICSVRTFAALEDPALPALVELEPGFSHAQDLIRVTKGQVAPVAWALFTDKATWDEWLLTVNADEQPIDKGELLAALARQGRCVLLGSQVSHHPHHHH</sequence>
<protein>
    <submittedName>
        <fullName evidence="1">Uncharacterized protein</fullName>
    </submittedName>
</protein>
<evidence type="ECO:0000313" key="2">
    <source>
        <dbReference type="Proteomes" id="UP000635565"/>
    </source>
</evidence>
<organism evidence="1 2">
    <name type="scientific">Dictyobacter formicarum</name>
    <dbReference type="NCBI Taxonomy" id="2778368"/>
    <lineage>
        <taxon>Bacteria</taxon>
        <taxon>Bacillati</taxon>
        <taxon>Chloroflexota</taxon>
        <taxon>Ktedonobacteria</taxon>
        <taxon>Ktedonobacterales</taxon>
        <taxon>Dictyobacteraceae</taxon>
        <taxon>Dictyobacter</taxon>
    </lineage>
</organism>
<gene>
    <name evidence="1" type="ORF">KSZ_28630</name>
</gene>
<evidence type="ECO:0000313" key="1">
    <source>
        <dbReference type="EMBL" id="GHO84857.1"/>
    </source>
</evidence>
<reference evidence="1 2" key="1">
    <citation type="journal article" date="2021" name="Int. J. Syst. Evol. Microbiol.">
        <title>Reticulibacter mediterranei gen. nov., sp. nov., within the new family Reticulibacteraceae fam. nov., and Ktedonospora formicarum gen. nov., sp. nov., Ktedonobacter robiniae sp. nov., Dictyobacter formicarum sp. nov. and Dictyobacter arantiisoli sp. nov., belonging to the class Ktedonobacteria.</title>
        <authorList>
            <person name="Yabe S."/>
            <person name="Zheng Y."/>
            <person name="Wang C.M."/>
            <person name="Sakai Y."/>
            <person name="Abe K."/>
            <person name="Yokota A."/>
            <person name="Donadio S."/>
            <person name="Cavaletti L."/>
            <person name="Monciardini P."/>
        </authorList>
    </citation>
    <scope>NUCLEOTIDE SEQUENCE [LARGE SCALE GENOMIC DNA]</scope>
    <source>
        <strain evidence="1 2">SOSP1-9</strain>
    </source>
</reference>